<feature type="signal peptide" evidence="3">
    <location>
        <begin position="1"/>
        <end position="21"/>
    </location>
</feature>
<dbReference type="PANTHER" id="PTHR38108:SF1">
    <property type="entry name" value="UPF0319 PROTEIN YCCT"/>
    <property type="match status" value="1"/>
</dbReference>
<dbReference type="PANTHER" id="PTHR38108">
    <property type="entry name" value="UPF0319 PROTEIN YCCT"/>
    <property type="match status" value="1"/>
</dbReference>
<dbReference type="AlphaFoldDB" id="A0A2T3QHQ2"/>
<proteinExistence type="inferred from homology"/>
<dbReference type="Proteomes" id="UP000251647">
    <property type="component" value="Unassembled WGS sequence"/>
</dbReference>
<gene>
    <name evidence="4" type="primary">yccT_2</name>
    <name evidence="4" type="ORF">NCTC11647_02074</name>
</gene>
<protein>
    <submittedName>
        <fullName evidence="4">Uncharacterized protein conserved in bacteria (DUF2057)</fullName>
    </submittedName>
</protein>
<accession>A0A2T3QHQ2</accession>
<evidence type="ECO:0000256" key="1">
    <source>
        <dbReference type="ARBA" id="ARBA00008490"/>
    </source>
</evidence>
<organism evidence="4 5">
    <name type="scientific">Photobacterium damselae</name>
    <dbReference type="NCBI Taxonomy" id="38293"/>
    <lineage>
        <taxon>Bacteria</taxon>
        <taxon>Pseudomonadati</taxon>
        <taxon>Pseudomonadota</taxon>
        <taxon>Gammaproteobacteria</taxon>
        <taxon>Vibrionales</taxon>
        <taxon>Vibrionaceae</taxon>
        <taxon>Photobacterium</taxon>
    </lineage>
</organism>
<dbReference type="EMBL" id="UATL01000001">
    <property type="protein sequence ID" value="SPY28964.1"/>
    <property type="molecule type" value="Genomic_DNA"/>
</dbReference>
<sequence length="237" mass="25896">MKKMTQLVYATLFLSSYAVQANVSLEMPAHFSVLAAQSQELKKAQKQINLADGQQRVLIRFESPRNPHSTAQSMGYIHSQPLLVSFSAQNDAIKLVAPRIDTPQEIVKFAKAPKFDLIDGKGQSIKYSVETMNFSGSPLLADYNALLAEFITPKAEPVTAMGSQKAISASHKIAVAPIVTSATIVGSTSVSAASSKTVIPIEVSKLSPTQRQELLRSLYQQADETQRKEFMRWALGL</sequence>
<evidence type="ECO:0000256" key="3">
    <source>
        <dbReference type="SAM" id="SignalP"/>
    </source>
</evidence>
<name>A0A2T3QHQ2_PHODM</name>
<reference evidence="4 5" key="1">
    <citation type="submission" date="2018-06" db="EMBL/GenBank/DDBJ databases">
        <authorList>
            <consortium name="Pathogen Informatics"/>
            <person name="Doyle S."/>
        </authorList>
    </citation>
    <scope>NUCLEOTIDE SEQUENCE [LARGE SCALE GENOMIC DNA]</scope>
    <source>
        <strain evidence="4 5">NCTC11647</strain>
    </source>
</reference>
<comment type="similarity">
    <text evidence="1">Belongs to the UPF0319 family.</text>
</comment>
<evidence type="ECO:0000256" key="2">
    <source>
        <dbReference type="ARBA" id="ARBA00022729"/>
    </source>
</evidence>
<evidence type="ECO:0000313" key="5">
    <source>
        <dbReference type="Proteomes" id="UP000251647"/>
    </source>
</evidence>
<keyword evidence="2 3" id="KW-0732">Signal</keyword>
<dbReference type="Pfam" id="PF09829">
    <property type="entry name" value="DUF2057"/>
    <property type="match status" value="1"/>
</dbReference>
<evidence type="ECO:0000313" key="4">
    <source>
        <dbReference type="EMBL" id="SPY28964.1"/>
    </source>
</evidence>
<dbReference type="OrthoDB" id="6214057at2"/>
<dbReference type="RefSeq" id="WP_005298119.1">
    <property type="nucleotide sequence ID" value="NZ_JADQAO010000022.1"/>
</dbReference>
<dbReference type="InterPro" id="IPR018635">
    <property type="entry name" value="UPF0319"/>
</dbReference>
<feature type="chain" id="PRO_5035283466" evidence="3">
    <location>
        <begin position="22"/>
        <end position="237"/>
    </location>
</feature>